<keyword evidence="2" id="KW-0732">Signal</keyword>
<sequence>MKKSLSISLRRATAIGAFAWLMMPCSASAEIAGNMSDAAIQGTLWGSMSINWVNYGNAASQVETASAPAESPAGVAATSGNPGGSQLQDSKEPESKD</sequence>
<name>A0A101J579_CHLLI</name>
<gene>
    <name evidence="3" type="ORF">ASB62_08820</name>
</gene>
<proteinExistence type="predicted"/>
<organism evidence="3 4">
    <name type="scientific">Chlorobium limicola</name>
    <dbReference type="NCBI Taxonomy" id="1092"/>
    <lineage>
        <taxon>Bacteria</taxon>
        <taxon>Pseudomonadati</taxon>
        <taxon>Chlorobiota</taxon>
        <taxon>Chlorobiia</taxon>
        <taxon>Chlorobiales</taxon>
        <taxon>Chlorobiaceae</taxon>
        <taxon>Chlorobium/Pelodictyon group</taxon>
        <taxon>Chlorobium</taxon>
    </lineage>
</organism>
<evidence type="ECO:0000313" key="3">
    <source>
        <dbReference type="EMBL" id="KUL20465.1"/>
    </source>
</evidence>
<feature type="compositionally biased region" description="Polar residues" evidence="1">
    <location>
        <begin position="78"/>
        <end position="88"/>
    </location>
</feature>
<comment type="caution">
    <text evidence="3">The sequence shown here is derived from an EMBL/GenBank/DDBJ whole genome shotgun (WGS) entry which is preliminary data.</text>
</comment>
<evidence type="ECO:0000256" key="2">
    <source>
        <dbReference type="SAM" id="SignalP"/>
    </source>
</evidence>
<feature type="region of interest" description="Disordered" evidence="1">
    <location>
        <begin position="61"/>
        <end position="97"/>
    </location>
</feature>
<evidence type="ECO:0000256" key="1">
    <source>
        <dbReference type="SAM" id="MobiDB-lite"/>
    </source>
</evidence>
<keyword evidence="4" id="KW-1185">Reference proteome</keyword>
<dbReference type="AlphaFoldDB" id="A0A101J579"/>
<evidence type="ECO:0000313" key="4">
    <source>
        <dbReference type="Proteomes" id="UP000053937"/>
    </source>
</evidence>
<protein>
    <submittedName>
        <fullName evidence="3">Uncharacterized protein</fullName>
    </submittedName>
</protein>
<dbReference type="EMBL" id="LMBR01000225">
    <property type="protein sequence ID" value="KUL20465.1"/>
    <property type="molecule type" value="Genomic_DNA"/>
</dbReference>
<reference evidence="3 4" key="1">
    <citation type="submission" date="2015-10" db="EMBL/GenBank/DDBJ databases">
        <title>Draft Genome Sequence of Chlorobium limicola strain Frasassi Growing under Artificial Lighting in the Frasassi Cave System.</title>
        <authorList>
            <person name="Mansor M."/>
            <person name="Macalady J."/>
        </authorList>
    </citation>
    <scope>NUCLEOTIDE SEQUENCE [LARGE SCALE GENOMIC DNA]</scope>
    <source>
        <strain evidence="3 4">Frasassi</strain>
    </source>
</reference>
<feature type="signal peptide" evidence="2">
    <location>
        <begin position="1"/>
        <end position="29"/>
    </location>
</feature>
<dbReference type="RefSeq" id="WP_059139525.1">
    <property type="nucleotide sequence ID" value="NZ_LMBR01000225.1"/>
</dbReference>
<feature type="chain" id="PRO_5007097379" evidence="2">
    <location>
        <begin position="30"/>
        <end position="97"/>
    </location>
</feature>
<dbReference type="Proteomes" id="UP000053937">
    <property type="component" value="Unassembled WGS sequence"/>
</dbReference>
<accession>A0A101J579</accession>